<dbReference type="GO" id="GO:0009279">
    <property type="term" value="C:cell outer membrane"/>
    <property type="evidence" value="ECO:0007669"/>
    <property type="project" value="UniProtKB-SubCell"/>
</dbReference>
<comment type="similarity">
    <text evidence="2">Belongs to the MipA/OmpV family.</text>
</comment>
<dbReference type="AlphaFoldDB" id="A0A176S158"/>
<comment type="subcellular location">
    <subcellularLocation>
        <location evidence="1">Cell outer membrane</location>
    </subcellularLocation>
</comment>
<evidence type="ECO:0000256" key="4">
    <source>
        <dbReference type="ARBA" id="ARBA00023136"/>
    </source>
</evidence>
<dbReference type="InterPro" id="IPR010583">
    <property type="entry name" value="MipA"/>
</dbReference>
<evidence type="ECO:0000256" key="5">
    <source>
        <dbReference type="ARBA" id="ARBA00023237"/>
    </source>
</evidence>
<keyword evidence="4" id="KW-0472">Membrane</keyword>
<evidence type="ECO:0000313" key="6">
    <source>
        <dbReference type="EMBL" id="OAD21750.1"/>
    </source>
</evidence>
<dbReference type="Proteomes" id="UP000076962">
    <property type="component" value="Unassembled WGS sequence"/>
</dbReference>
<dbReference type="PANTHER" id="PTHR38776">
    <property type="entry name" value="MLTA-INTERACTING PROTEIN-RELATED"/>
    <property type="match status" value="1"/>
</dbReference>
<reference evidence="6 7" key="1">
    <citation type="submission" date="2016-05" db="EMBL/GenBank/DDBJ databases">
        <title>Single-cell genome of chain-forming Candidatus Thiomargarita nelsonii and comparison to other large sulfur-oxidizing bacteria.</title>
        <authorList>
            <person name="Winkel M."/>
            <person name="Salman V."/>
            <person name="Woyke T."/>
            <person name="Schulz-Vogt H."/>
            <person name="Richter M."/>
            <person name="Flood B."/>
            <person name="Bailey J."/>
            <person name="Amann R."/>
            <person name="Mussmann M."/>
        </authorList>
    </citation>
    <scope>NUCLEOTIDE SEQUENCE [LARGE SCALE GENOMIC DNA]</scope>
    <source>
        <strain evidence="6 7">THI036</strain>
    </source>
</reference>
<keyword evidence="3" id="KW-0732">Signal</keyword>
<evidence type="ECO:0000256" key="2">
    <source>
        <dbReference type="ARBA" id="ARBA00005722"/>
    </source>
</evidence>
<dbReference type="EMBL" id="LUTY01001417">
    <property type="protein sequence ID" value="OAD21750.1"/>
    <property type="molecule type" value="Genomic_DNA"/>
</dbReference>
<gene>
    <name evidence="6" type="ORF">THIOM_002477</name>
</gene>
<organism evidence="6 7">
    <name type="scientific">Candidatus Thiomargarita nelsonii</name>
    <dbReference type="NCBI Taxonomy" id="1003181"/>
    <lineage>
        <taxon>Bacteria</taxon>
        <taxon>Pseudomonadati</taxon>
        <taxon>Pseudomonadota</taxon>
        <taxon>Gammaproteobacteria</taxon>
        <taxon>Thiotrichales</taxon>
        <taxon>Thiotrichaceae</taxon>
        <taxon>Thiomargarita</taxon>
    </lineage>
</organism>
<evidence type="ECO:0000256" key="3">
    <source>
        <dbReference type="ARBA" id="ARBA00022729"/>
    </source>
</evidence>
<evidence type="ECO:0000256" key="1">
    <source>
        <dbReference type="ARBA" id="ARBA00004442"/>
    </source>
</evidence>
<accession>A0A176S158</accession>
<dbReference type="PANTHER" id="PTHR38776:SF1">
    <property type="entry name" value="MLTA-INTERACTING PROTEIN-RELATED"/>
    <property type="match status" value="1"/>
</dbReference>
<name>A0A176S158_9GAMM</name>
<evidence type="ECO:0000313" key="7">
    <source>
        <dbReference type="Proteomes" id="UP000076962"/>
    </source>
</evidence>
<comment type="caution">
    <text evidence="6">The sequence shown here is derived from an EMBL/GenBank/DDBJ whole genome shotgun (WGS) entry which is preliminary data.</text>
</comment>
<sequence>MRRGNFFIDGLNIGYHAAESTHGRFDLILTPRLEGFEADENSFFDGMEDRDLSLDGGIAASWRQGTVEFKFSAVTDLLNKSSGKEITASLAKTYILTRQMTLLTPSIGLKWQNDNFVNYYYGVKDSEARANRPAYTGKATVNYIVAVNATYSLTKRSTLFADIEYERFGDDIYDSPLVDKDQIFSVFLGYGWQF</sequence>
<keyword evidence="7" id="KW-1185">Reference proteome</keyword>
<protein>
    <submittedName>
        <fullName evidence="6">MltA-interacting MipA</fullName>
    </submittedName>
</protein>
<dbReference type="Pfam" id="PF06629">
    <property type="entry name" value="MipA"/>
    <property type="match status" value="1"/>
</dbReference>
<keyword evidence="5" id="KW-0998">Cell outer membrane</keyword>
<proteinExistence type="inferred from homology"/>